<feature type="transmembrane region" description="Helical" evidence="1">
    <location>
        <begin position="185"/>
        <end position="210"/>
    </location>
</feature>
<feature type="transmembrane region" description="Helical" evidence="1">
    <location>
        <begin position="318"/>
        <end position="340"/>
    </location>
</feature>
<dbReference type="eggNOG" id="ENOG502ZA26">
    <property type="taxonomic scope" value="Bacteria"/>
</dbReference>
<dbReference type="EMBL" id="ADCP02000001">
    <property type="protein sequence ID" value="EFV44712.1"/>
    <property type="molecule type" value="Genomic_DNA"/>
</dbReference>
<keyword evidence="1" id="KW-0472">Membrane</keyword>
<sequence>MNYWISVLFRIIPLAMGAICLGYGWYIWDMGSDANTYVAGHVVLFLSIICVALFTTAATIIRQLIHTYSAAFKVALPLIGYVAAAIGIIGGLIFVRSGTGAEHFVAGHVVFGLGLITCCVSTVALSSTKFILIPSNSKAGPGHHPDQAFSGGMVALLFAIPIICALIGIVWGIDIVRSDETPNVVAGHVLAGIGLVCASLVALVASVVRQIQNTYSEADRRFWPWLVIVMGTIDILWGLYLLIFQYGPVTIAPGFVLIGLGIVCYSILSKVLLLALVWRHPYPLAKRIPLIPVLTALTCLFIAAFLFEAATINPAYMVPARVMVGLGGICFTLFSIVSILESGTSS</sequence>
<comment type="caution">
    <text evidence="2">The sequence shown here is derived from an EMBL/GenBank/DDBJ whole genome shotgun (WGS) entry which is preliminary data.</text>
</comment>
<dbReference type="AlphaFoldDB" id="E5Y5I7"/>
<keyword evidence="1" id="KW-0812">Transmembrane</keyword>
<feature type="transmembrane region" description="Helical" evidence="1">
    <location>
        <begin position="107"/>
        <end position="132"/>
    </location>
</feature>
<dbReference type="RefSeq" id="WP_005026663.1">
    <property type="nucleotide sequence ID" value="NZ_KE150238.1"/>
</dbReference>
<proteinExistence type="predicted"/>
<accession>E5Y5I7</accession>
<evidence type="ECO:0000313" key="2">
    <source>
        <dbReference type="EMBL" id="EFV44712.1"/>
    </source>
</evidence>
<dbReference type="InterPro" id="IPR021240">
    <property type="entry name" value="DUF2776"/>
</dbReference>
<feature type="transmembrane region" description="Helical" evidence="1">
    <location>
        <begin position="7"/>
        <end position="26"/>
    </location>
</feature>
<keyword evidence="3" id="KW-1185">Reference proteome</keyword>
<reference evidence="2 3" key="1">
    <citation type="submission" date="2010-10" db="EMBL/GenBank/DDBJ databases">
        <authorList>
            <consortium name="The Broad Institute Genome Sequencing Platform"/>
            <person name="Ward D."/>
            <person name="Earl A."/>
            <person name="Feldgarden M."/>
            <person name="Young S.K."/>
            <person name="Gargeya S."/>
            <person name="Zeng Q."/>
            <person name="Alvarado L."/>
            <person name="Berlin A."/>
            <person name="Bochicchio J."/>
            <person name="Chapman S.B."/>
            <person name="Chen Z."/>
            <person name="Freedman E."/>
            <person name="Gellesch M."/>
            <person name="Goldberg J."/>
            <person name="Griggs A."/>
            <person name="Gujja S."/>
            <person name="Heilman E."/>
            <person name="Heiman D."/>
            <person name="Howarth C."/>
            <person name="Mehta T."/>
            <person name="Neiman D."/>
            <person name="Pearson M."/>
            <person name="Roberts A."/>
            <person name="Saif S."/>
            <person name="Shea T."/>
            <person name="Shenoy N."/>
            <person name="Sisk P."/>
            <person name="Stolte C."/>
            <person name="Sykes S."/>
            <person name="White J."/>
            <person name="Yandava C."/>
            <person name="Allen-Vercoe E."/>
            <person name="Sibley C."/>
            <person name="Ambrose C.E."/>
            <person name="Strauss J."/>
            <person name="Daigneault M."/>
            <person name="Haas B."/>
            <person name="Nusbaum C."/>
            <person name="Birren B."/>
        </authorList>
    </citation>
    <scope>NUCLEOTIDE SEQUENCE [LARGE SCALE GENOMIC DNA]</scope>
    <source>
        <strain evidence="2 3">3_1_6</strain>
    </source>
</reference>
<feature type="transmembrane region" description="Helical" evidence="1">
    <location>
        <begin position="153"/>
        <end position="173"/>
    </location>
</feature>
<feature type="transmembrane region" description="Helical" evidence="1">
    <location>
        <begin position="255"/>
        <end position="278"/>
    </location>
</feature>
<organism evidence="2 3">
    <name type="scientific">Bilophila wadsworthia (strain 3_1_6)</name>
    <dbReference type="NCBI Taxonomy" id="563192"/>
    <lineage>
        <taxon>Bacteria</taxon>
        <taxon>Pseudomonadati</taxon>
        <taxon>Thermodesulfobacteriota</taxon>
        <taxon>Desulfovibrionia</taxon>
        <taxon>Desulfovibrionales</taxon>
        <taxon>Desulfovibrionaceae</taxon>
        <taxon>Bilophila</taxon>
    </lineage>
</organism>
<keyword evidence="1" id="KW-1133">Transmembrane helix</keyword>
<evidence type="ECO:0000256" key="1">
    <source>
        <dbReference type="SAM" id="Phobius"/>
    </source>
</evidence>
<dbReference type="Pfam" id="PF10951">
    <property type="entry name" value="DUF2776"/>
    <property type="match status" value="1"/>
</dbReference>
<dbReference type="OrthoDB" id="1934357at2"/>
<protein>
    <recommendedName>
        <fullName evidence="4">Inner membrane protein yhiM</fullName>
    </recommendedName>
</protein>
<feature type="transmembrane region" description="Helical" evidence="1">
    <location>
        <begin position="38"/>
        <end position="62"/>
    </location>
</feature>
<evidence type="ECO:0008006" key="4">
    <source>
        <dbReference type="Google" id="ProtNLM"/>
    </source>
</evidence>
<dbReference type="STRING" id="563192.HMPREF0179_01450"/>
<feature type="transmembrane region" description="Helical" evidence="1">
    <location>
        <begin position="74"/>
        <end position="95"/>
    </location>
</feature>
<feature type="transmembrane region" description="Helical" evidence="1">
    <location>
        <begin position="222"/>
        <end position="243"/>
    </location>
</feature>
<evidence type="ECO:0000313" key="3">
    <source>
        <dbReference type="Proteomes" id="UP000006034"/>
    </source>
</evidence>
<dbReference type="GeneID" id="78086572"/>
<gene>
    <name evidence="2" type="ORF">HMPREF0179_01450</name>
</gene>
<dbReference type="Proteomes" id="UP000006034">
    <property type="component" value="Unassembled WGS sequence"/>
</dbReference>
<reference evidence="2 3" key="2">
    <citation type="submission" date="2013-04" db="EMBL/GenBank/DDBJ databases">
        <title>The Genome Sequence of Bilophila wadsworthia 3_1_6.</title>
        <authorList>
            <consortium name="The Broad Institute Genomics Platform"/>
            <person name="Earl A."/>
            <person name="Ward D."/>
            <person name="Feldgarden M."/>
            <person name="Gevers D."/>
            <person name="Sibley C."/>
            <person name="Strauss J."/>
            <person name="Allen-Vercoe E."/>
            <person name="Walker B."/>
            <person name="Young S."/>
            <person name="Zeng Q."/>
            <person name="Gargeya S."/>
            <person name="Fitzgerald M."/>
            <person name="Haas B."/>
            <person name="Abouelleil A."/>
            <person name="Allen A.W."/>
            <person name="Alvarado L."/>
            <person name="Arachchi H.M."/>
            <person name="Berlin A.M."/>
            <person name="Chapman S.B."/>
            <person name="Gainer-Dewar J."/>
            <person name="Goldberg J."/>
            <person name="Griggs A."/>
            <person name="Gujja S."/>
            <person name="Hansen M."/>
            <person name="Howarth C."/>
            <person name="Imamovic A."/>
            <person name="Ireland A."/>
            <person name="Larimer J."/>
            <person name="McCowan C."/>
            <person name="Murphy C."/>
            <person name="Pearson M."/>
            <person name="Poon T.W."/>
            <person name="Priest M."/>
            <person name="Roberts A."/>
            <person name="Saif S."/>
            <person name="Shea T."/>
            <person name="Sisk P."/>
            <person name="Sykes S."/>
            <person name="Wortman J."/>
            <person name="Nusbaum C."/>
            <person name="Birren B."/>
        </authorList>
    </citation>
    <scope>NUCLEOTIDE SEQUENCE [LARGE SCALE GENOMIC DNA]</scope>
    <source>
        <strain evidence="2 3">3_1_6</strain>
    </source>
</reference>
<dbReference type="HOGENOM" id="CLU_899389_0_0_7"/>
<feature type="transmembrane region" description="Helical" evidence="1">
    <location>
        <begin position="290"/>
        <end position="312"/>
    </location>
</feature>
<name>E5Y5I7_BILW3</name>